<dbReference type="AlphaFoldDB" id="A0A2K9IYS8"/>
<gene>
    <name evidence="1" type="ORF">A21D_01797</name>
</gene>
<evidence type="ECO:0000313" key="1">
    <source>
        <dbReference type="EMBL" id="AUJ24878.1"/>
    </source>
</evidence>
<dbReference type="STRING" id="302167.GCA_900166595_00511"/>
<reference evidence="2" key="1">
    <citation type="submission" date="2016-11" db="EMBL/GenBank/DDBJ databases">
        <title>Complete genome sequence of Virgibacillus pantothenticus 21D, a halophilic bacterium isolated from the deep hypersaline anoxic basin Discovery in the Mediterranean Sea.</title>
        <authorList>
            <person name="Zeaiter Z."/>
            <person name="Booth J.M."/>
            <person name="Prosdocimi E.M."/>
            <person name="Mapelli F."/>
            <person name="Fusi M."/>
            <person name="Daffonchio D."/>
            <person name="Borin S."/>
            <person name="Crotti E."/>
        </authorList>
    </citation>
    <scope>NUCLEOTIDE SEQUENCE [LARGE SCALE GENOMIC DNA]</scope>
    <source>
        <strain evidence="2">21D</strain>
    </source>
</reference>
<sequence>MKKNRKFGKILFITALIISLSFPIVGSAYSKSYSFNISHQVTGSTNHALKNKSTSTTGSGNTYWASGKVKASKSAFKVSLVRFLKSYSTSNITANGKRFSRNFGTVKNNNYNVRVTKTKAGAYGDRVKGKGTIKQ</sequence>
<dbReference type="KEGG" id="vpn:A21D_01797"/>
<protein>
    <submittedName>
        <fullName evidence="1">Uncharacterized protein</fullName>
    </submittedName>
</protein>
<dbReference type="RefSeq" id="WP_077702274.1">
    <property type="nucleotide sequence ID" value="NZ_CP018622.1"/>
</dbReference>
<name>A0A2K9IYS8_9BACI</name>
<dbReference type="Proteomes" id="UP000234237">
    <property type="component" value="Chromosome"/>
</dbReference>
<evidence type="ECO:0000313" key="2">
    <source>
        <dbReference type="Proteomes" id="UP000234237"/>
    </source>
</evidence>
<proteinExistence type="predicted"/>
<organism evidence="1 2">
    <name type="scientific">Virgibacillus dokdonensis</name>
    <dbReference type="NCBI Taxonomy" id="302167"/>
    <lineage>
        <taxon>Bacteria</taxon>
        <taxon>Bacillati</taxon>
        <taxon>Bacillota</taxon>
        <taxon>Bacilli</taxon>
        <taxon>Bacillales</taxon>
        <taxon>Bacillaceae</taxon>
        <taxon>Virgibacillus</taxon>
    </lineage>
</organism>
<dbReference type="EMBL" id="CP018622">
    <property type="protein sequence ID" value="AUJ24878.1"/>
    <property type="molecule type" value="Genomic_DNA"/>
</dbReference>
<accession>A0A2K9IYS8</accession>